<evidence type="ECO:0000313" key="2">
    <source>
        <dbReference type="Proteomes" id="UP000092993"/>
    </source>
</evidence>
<dbReference type="OrthoDB" id="10012223at2759"/>
<dbReference type="STRING" id="5627.A0A1C7LX32"/>
<sequence>MPAAKSALPPGDFGEVVATPFMENVPDNLRRATSRLQFTPSYVVVGVYRLCTDSKLYVPAWQKCKHGFRRGLTVGLVWAATTFNIQRKFVKLFLMKSPRVTGLSREGIFGIQLPFDLPTYATVFFLSTQLTVIITFLPSRNIRIARERAYDQTMNLGEGPDFWRPYVEEWDRQLRKGIYKIRVASFDFVPIVGIMTQHGQSTRYCRYLHKPYFKAKAMTPTQLGSLLRSENGTTERLPIIGLVFSVSNRVGAAMWAHDLEKRQHYIAEQKAGKGKK</sequence>
<dbReference type="PANTHER" id="PTHR34292:SF2">
    <property type="entry name" value="OUTER SPORE WALL PROTEIN LDS1"/>
    <property type="match status" value="1"/>
</dbReference>
<protein>
    <submittedName>
        <fullName evidence="1">Uncharacterized protein</fullName>
    </submittedName>
</protein>
<comment type="caution">
    <text evidence="1">The sequence shown here is derived from an EMBL/GenBank/DDBJ whole genome shotgun (WGS) entry which is preliminary data.</text>
</comment>
<organism evidence="1 2">
    <name type="scientific">Grifola frondosa</name>
    <name type="common">Maitake</name>
    <name type="synonym">Polyporus frondosus</name>
    <dbReference type="NCBI Taxonomy" id="5627"/>
    <lineage>
        <taxon>Eukaryota</taxon>
        <taxon>Fungi</taxon>
        <taxon>Dikarya</taxon>
        <taxon>Basidiomycota</taxon>
        <taxon>Agaricomycotina</taxon>
        <taxon>Agaricomycetes</taxon>
        <taxon>Polyporales</taxon>
        <taxon>Grifolaceae</taxon>
        <taxon>Grifola</taxon>
    </lineage>
</organism>
<proteinExistence type="predicted"/>
<name>A0A1C7LX32_GRIFR</name>
<evidence type="ECO:0000313" key="1">
    <source>
        <dbReference type="EMBL" id="OBZ68579.1"/>
    </source>
</evidence>
<dbReference type="OMA" id="WDQTVAS"/>
<dbReference type="Proteomes" id="UP000092993">
    <property type="component" value="Unassembled WGS sequence"/>
</dbReference>
<dbReference type="PANTHER" id="PTHR34292">
    <property type="entry name" value="OUTER SPORE WALL PROTEIN LDS1"/>
    <property type="match status" value="1"/>
</dbReference>
<gene>
    <name evidence="1" type="ORF">A0H81_11493</name>
</gene>
<keyword evidence="2" id="KW-1185">Reference proteome</keyword>
<dbReference type="InterPro" id="IPR052786">
    <property type="entry name" value="Spore_wall_assembly"/>
</dbReference>
<reference evidence="1 2" key="1">
    <citation type="submission" date="2016-03" db="EMBL/GenBank/DDBJ databases">
        <title>Whole genome sequencing of Grifola frondosa 9006-11.</title>
        <authorList>
            <person name="Min B."/>
            <person name="Park H."/>
            <person name="Kim J.-G."/>
            <person name="Cho H."/>
            <person name="Oh Y.-L."/>
            <person name="Kong W.-S."/>
            <person name="Choi I.-G."/>
        </authorList>
    </citation>
    <scope>NUCLEOTIDE SEQUENCE [LARGE SCALE GENOMIC DNA]</scope>
    <source>
        <strain evidence="1 2">9006-11</strain>
    </source>
</reference>
<accession>A0A1C7LX32</accession>
<dbReference type="EMBL" id="LUGG01000020">
    <property type="protein sequence ID" value="OBZ68579.1"/>
    <property type="molecule type" value="Genomic_DNA"/>
</dbReference>
<dbReference type="AlphaFoldDB" id="A0A1C7LX32"/>